<dbReference type="OrthoDB" id="9765468at2"/>
<dbReference type="STRING" id="28092.WM40_23640"/>
<dbReference type="InterPro" id="IPR013815">
    <property type="entry name" value="ATP_grasp_subdomain_1"/>
</dbReference>
<evidence type="ECO:0000259" key="2">
    <source>
        <dbReference type="Pfam" id="PF01326"/>
    </source>
</evidence>
<dbReference type="InterPro" id="IPR036637">
    <property type="entry name" value="Phosphohistidine_dom_sf"/>
</dbReference>
<dbReference type="EMBL" id="LAQU01000047">
    <property type="protein sequence ID" value="KKB61361.1"/>
    <property type="molecule type" value="Genomic_DNA"/>
</dbReference>
<dbReference type="Pfam" id="PF00391">
    <property type="entry name" value="PEP-utilizers"/>
    <property type="match status" value="1"/>
</dbReference>
<dbReference type="RefSeq" id="WP_046154164.1">
    <property type="nucleotide sequence ID" value="NZ_CADFGU010000003.1"/>
</dbReference>
<feature type="domain" description="Pyruvate phosphate dikinase AMP/ATP-binding" evidence="2">
    <location>
        <begin position="87"/>
        <end position="203"/>
    </location>
</feature>
<protein>
    <submittedName>
        <fullName evidence="3">Phosphoenolpyruvate synthase</fullName>
    </submittedName>
</protein>
<dbReference type="Pfam" id="PF01326">
    <property type="entry name" value="PPDK_N"/>
    <property type="match status" value="2"/>
</dbReference>
<dbReference type="InterPro" id="IPR002192">
    <property type="entry name" value="PPDK_AMP/ATP-bd"/>
</dbReference>
<gene>
    <name evidence="3" type="ORF">WM40_23640</name>
</gene>
<evidence type="ECO:0000259" key="1">
    <source>
        <dbReference type="Pfam" id="PF00391"/>
    </source>
</evidence>
<dbReference type="SUPFAM" id="SSF56059">
    <property type="entry name" value="Glutathione synthetase ATP-binding domain-like"/>
    <property type="match status" value="1"/>
</dbReference>
<dbReference type="SUPFAM" id="SSF52009">
    <property type="entry name" value="Phosphohistidine domain"/>
    <property type="match status" value="1"/>
</dbReference>
<feature type="domain" description="PEP-utilising enzyme mobile" evidence="1">
    <location>
        <begin position="550"/>
        <end position="595"/>
    </location>
</feature>
<name>A0A0F5JU39_9BURK</name>
<dbReference type="AlphaFoldDB" id="A0A0F5JU39"/>
<comment type="caution">
    <text evidence="3">The sequence shown here is derived from an EMBL/GenBank/DDBJ whole genome shotgun (WGS) entry which is preliminary data.</text>
</comment>
<dbReference type="Gene3D" id="3.50.30.10">
    <property type="entry name" value="Phosphohistidine domain"/>
    <property type="match status" value="1"/>
</dbReference>
<dbReference type="Proteomes" id="UP000033618">
    <property type="component" value="Unassembled WGS sequence"/>
</dbReference>
<keyword evidence="4" id="KW-1185">Reference proteome</keyword>
<proteinExistence type="predicted"/>
<dbReference type="PANTHER" id="PTHR43615">
    <property type="entry name" value="PHOSPHOENOLPYRUVATE SYNTHASE-RELATED"/>
    <property type="match status" value="1"/>
</dbReference>
<reference evidence="3 4" key="1">
    <citation type="submission" date="2015-03" db="EMBL/GenBank/DDBJ databases">
        <title>Draft Genome Sequence of Burkholderia andropogonis type strain ICMP2807, isolated from Sorghum bicolor.</title>
        <authorList>
            <person name="Lopes-Santos L."/>
            <person name="Castro D.B."/>
            <person name="Ottoboni L.M."/>
            <person name="Park D."/>
            <person name="Weirc B.S."/>
            <person name="Destefano S.A."/>
        </authorList>
    </citation>
    <scope>NUCLEOTIDE SEQUENCE [LARGE SCALE GENOMIC DNA]</scope>
    <source>
        <strain evidence="3 4">ICMP2807</strain>
    </source>
</reference>
<feature type="domain" description="Pyruvate phosphate dikinase AMP/ATP-binding" evidence="2">
    <location>
        <begin position="229"/>
        <end position="273"/>
    </location>
</feature>
<dbReference type="PATRIC" id="fig|28092.6.peg.5562"/>
<dbReference type="GO" id="GO:0016301">
    <property type="term" value="F:kinase activity"/>
    <property type="evidence" value="ECO:0007669"/>
    <property type="project" value="InterPro"/>
</dbReference>
<dbReference type="GO" id="GO:0005524">
    <property type="term" value="F:ATP binding"/>
    <property type="evidence" value="ECO:0007669"/>
    <property type="project" value="InterPro"/>
</dbReference>
<dbReference type="InterPro" id="IPR051549">
    <property type="entry name" value="PEP_Utilizing_Enz"/>
</dbReference>
<dbReference type="Gene3D" id="3.30.1490.20">
    <property type="entry name" value="ATP-grasp fold, A domain"/>
    <property type="match status" value="1"/>
</dbReference>
<dbReference type="PANTHER" id="PTHR43615:SF1">
    <property type="entry name" value="PPDK_N DOMAIN-CONTAINING PROTEIN"/>
    <property type="match status" value="1"/>
</dbReference>
<accession>A0A0F5JU39</accession>
<organism evidence="3 4">
    <name type="scientific">Robbsia andropogonis</name>
    <dbReference type="NCBI Taxonomy" id="28092"/>
    <lineage>
        <taxon>Bacteria</taxon>
        <taxon>Pseudomonadati</taxon>
        <taxon>Pseudomonadota</taxon>
        <taxon>Betaproteobacteria</taxon>
        <taxon>Burkholderiales</taxon>
        <taxon>Burkholderiaceae</taxon>
        <taxon>Robbsia</taxon>
    </lineage>
</organism>
<keyword evidence="3" id="KW-0670">Pyruvate</keyword>
<sequence>MTSKYHTLHALSSRLPVPALTALFDADFAILWRDYARRATDIAGILHTVQLTAGAFLDDHIGRISTLAELEWSVAADAHLLMRLRESGFADDAPLAVRSSASVEDGATHSFAGIFTTRLGVKGLGALKAAILDVWRSGVSRAAVLERVRAGNAGMRIGMTVIVQRMVDARLAGVAFSHDPLTGAETIVIETVESLGEAMVSGVEKGASARLTGNALVCAPELEKHRTMLHAVAALARSAANEIGAPADIEWAMDDQQLWLLQARPITTVRRVEEHGPMLDWVALYASDDDALLAYRPLPDFAQYFRSKRKPLANFATLHNVPAGAALLIRANREGLANTSTCAALLAHFETPHVVVDFSDRVRQQILPRAALLDRLNELIGAQTSRFVVREFVTGEAGLITQACTDGSTTCEWSEDGLLAINRGIARTERARLTDDAEGGPPDAALLHRVTHEAVRTFGPIQLEWVRAGGRLHLIDFSPLATSITVGDDDNLRAISPGFADGLPVVVGSDRNLEELSISATVSINAIPSAESLGPALERLERQLREHRGQAIVVSPRPYAALAALLPYARGFVFEQASMLCHLSILLREHGIPAVESPELYRLGLSGERVTFSSTAGAGQSR</sequence>
<dbReference type="Gene3D" id="3.30.470.20">
    <property type="entry name" value="ATP-grasp fold, B domain"/>
    <property type="match status" value="1"/>
</dbReference>
<evidence type="ECO:0000313" key="4">
    <source>
        <dbReference type="Proteomes" id="UP000033618"/>
    </source>
</evidence>
<evidence type="ECO:0000313" key="3">
    <source>
        <dbReference type="EMBL" id="KKB61361.1"/>
    </source>
</evidence>
<dbReference type="InterPro" id="IPR008279">
    <property type="entry name" value="PEP-util_enz_mobile_dom"/>
</dbReference>